<evidence type="ECO:0000313" key="1">
    <source>
        <dbReference type="EMBL" id="KIH51137.1"/>
    </source>
</evidence>
<dbReference type="EMBL" id="KN747533">
    <property type="protein sequence ID" value="KIH51137.1"/>
    <property type="molecule type" value="Genomic_DNA"/>
</dbReference>
<dbReference type="GO" id="GO:0047372">
    <property type="term" value="F:monoacylglycerol lipase activity"/>
    <property type="evidence" value="ECO:0007669"/>
    <property type="project" value="TreeGrafter"/>
</dbReference>
<name>A0A0C2CN07_9BILA</name>
<dbReference type="AlphaFoldDB" id="A0A0C2CN07"/>
<dbReference type="Proteomes" id="UP000054047">
    <property type="component" value="Unassembled WGS sequence"/>
</dbReference>
<dbReference type="GO" id="GO:0051793">
    <property type="term" value="P:medium-chain fatty acid catabolic process"/>
    <property type="evidence" value="ECO:0007669"/>
    <property type="project" value="TreeGrafter"/>
</dbReference>
<proteinExistence type="predicted"/>
<organism evidence="1 2">
    <name type="scientific">Ancylostoma duodenale</name>
    <dbReference type="NCBI Taxonomy" id="51022"/>
    <lineage>
        <taxon>Eukaryota</taxon>
        <taxon>Metazoa</taxon>
        <taxon>Ecdysozoa</taxon>
        <taxon>Nematoda</taxon>
        <taxon>Chromadorea</taxon>
        <taxon>Rhabditida</taxon>
        <taxon>Rhabditina</taxon>
        <taxon>Rhabditomorpha</taxon>
        <taxon>Strongyloidea</taxon>
        <taxon>Ancylostomatidae</taxon>
        <taxon>Ancylostomatinae</taxon>
        <taxon>Ancylostoma</taxon>
    </lineage>
</organism>
<keyword evidence="2" id="KW-1185">Reference proteome</keyword>
<dbReference type="PANTHER" id="PTHR10794:SF63">
    <property type="entry name" value="ALPHA_BETA HYDROLASE 1, ISOFORM A"/>
    <property type="match status" value="1"/>
</dbReference>
<dbReference type="GO" id="GO:0008126">
    <property type="term" value="F:acetylesterase activity"/>
    <property type="evidence" value="ECO:0007669"/>
    <property type="project" value="TreeGrafter"/>
</dbReference>
<sequence>MILGSTRDCSYILYPAQEICARKWRVVVYNPRGLGGVHLRNRIAYNSARHHDVAESFFAKYTYNRFITKKLVAFAERYREHYEDHEVMDFDNVLKSVTIREFDTRFTAPLFGYDSVDHYYAHAAPNKKVIDMIYQISSL</sequence>
<accession>A0A0C2CN07</accession>
<reference evidence="1 2" key="1">
    <citation type="submission" date="2013-12" db="EMBL/GenBank/DDBJ databases">
        <title>Draft genome of the parsitic nematode Ancylostoma duodenale.</title>
        <authorList>
            <person name="Mitreva M."/>
        </authorList>
    </citation>
    <scope>NUCLEOTIDE SEQUENCE [LARGE SCALE GENOMIC DNA]</scope>
    <source>
        <strain evidence="1 2">Zhejiang</strain>
    </source>
</reference>
<dbReference type="InterPro" id="IPR050960">
    <property type="entry name" value="AB_hydrolase_4_sf"/>
</dbReference>
<dbReference type="PANTHER" id="PTHR10794">
    <property type="entry name" value="ABHYDROLASE DOMAIN-CONTAINING PROTEIN"/>
    <property type="match status" value="1"/>
</dbReference>
<evidence type="ECO:0000313" key="2">
    <source>
        <dbReference type="Proteomes" id="UP000054047"/>
    </source>
</evidence>
<dbReference type="OrthoDB" id="247542at2759"/>
<dbReference type="GO" id="GO:0051792">
    <property type="term" value="P:medium-chain fatty acid biosynthetic process"/>
    <property type="evidence" value="ECO:0007669"/>
    <property type="project" value="TreeGrafter"/>
</dbReference>
<protein>
    <submittedName>
        <fullName evidence="1">Uncharacterized protein</fullName>
    </submittedName>
</protein>
<gene>
    <name evidence="1" type="ORF">ANCDUO_18779</name>
</gene>